<comment type="caution">
    <text evidence="3">The sequence shown here is derived from an EMBL/GenBank/DDBJ whole genome shotgun (WGS) entry which is preliminary data.</text>
</comment>
<gene>
    <name evidence="3" type="ORF">BDZ94DRAFT_1252699</name>
</gene>
<accession>A0A9P6CH28</accession>
<proteinExistence type="predicted"/>
<feature type="non-terminal residue" evidence="3">
    <location>
        <position position="105"/>
    </location>
</feature>
<dbReference type="EMBL" id="MU150244">
    <property type="protein sequence ID" value="KAF9465966.1"/>
    <property type="molecule type" value="Genomic_DNA"/>
</dbReference>
<evidence type="ECO:0008006" key="5">
    <source>
        <dbReference type="Google" id="ProtNLM"/>
    </source>
</evidence>
<reference evidence="3" key="1">
    <citation type="submission" date="2020-11" db="EMBL/GenBank/DDBJ databases">
        <authorList>
            <consortium name="DOE Joint Genome Institute"/>
            <person name="Ahrendt S."/>
            <person name="Riley R."/>
            <person name="Andreopoulos W."/>
            <person name="Labutti K."/>
            <person name="Pangilinan J."/>
            <person name="Ruiz-Duenas F.J."/>
            <person name="Barrasa J.M."/>
            <person name="Sanchez-Garcia M."/>
            <person name="Camarero S."/>
            <person name="Miyauchi S."/>
            <person name="Serrano A."/>
            <person name="Linde D."/>
            <person name="Babiker R."/>
            <person name="Drula E."/>
            <person name="Ayuso-Fernandez I."/>
            <person name="Pacheco R."/>
            <person name="Padilla G."/>
            <person name="Ferreira P."/>
            <person name="Barriuso J."/>
            <person name="Kellner H."/>
            <person name="Castanera R."/>
            <person name="Alfaro M."/>
            <person name="Ramirez L."/>
            <person name="Pisabarro A.G."/>
            <person name="Kuo A."/>
            <person name="Tritt A."/>
            <person name="Lipzen A."/>
            <person name="He G."/>
            <person name="Yan M."/>
            <person name="Ng V."/>
            <person name="Cullen D."/>
            <person name="Martin F."/>
            <person name="Rosso M.-N."/>
            <person name="Henrissat B."/>
            <person name="Hibbett D."/>
            <person name="Martinez A.T."/>
            <person name="Grigoriev I.V."/>
        </authorList>
    </citation>
    <scope>NUCLEOTIDE SEQUENCE</scope>
    <source>
        <strain evidence="3">CBS 247.69</strain>
    </source>
</reference>
<feature type="signal peptide" evidence="2">
    <location>
        <begin position="1"/>
        <end position="18"/>
    </location>
</feature>
<evidence type="ECO:0000313" key="4">
    <source>
        <dbReference type="Proteomes" id="UP000807353"/>
    </source>
</evidence>
<protein>
    <recommendedName>
        <fullName evidence="5">Secreted protein</fullName>
    </recommendedName>
</protein>
<name>A0A9P6CH28_9AGAR</name>
<evidence type="ECO:0000256" key="2">
    <source>
        <dbReference type="SAM" id="SignalP"/>
    </source>
</evidence>
<dbReference type="Proteomes" id="UP000807353">
    <property type="component" value="Unassembled WGS sequence"/>
</dbReference>
<sequence length="105" mass="11922">MGLAVVMMMMMMMKTTSTTCYLLRNDTKNNTDHGLADYRLSPLIFLFIFFLCTTTRRPAAHYICTVIFSRGTFPGPAHIPHPTQLYTEHSPMPDSDSPVPPLYMC</sequence>
<organism evidence="3 4">
    <name type="scientific">Collybia nuda</name>
    <dbReference type="NCBI Taxonomy" id="64659"/>
    <lineage>
        <taxon>Eukaryota</taxon>
        <taxon>Fungi</taxon>
        <taxon>Dikarya</taxon>
        <taxon>Basidiomycota</taxon>
        <taxon>Agaricomycotina</taxon>
        <taxon>Agaricomycetes</taxon>
        <taxon>Agaricomycetidae</taxon>
        <taxon>Agaricales</taxon>
        <taxon>Tricholomatineae</taxon>
        <taxon>Clitocybaceae</taxon>
        <taxon>Collybia</taxon>
    </lineage>
</organism>
<feature type="region of interest" description="Disordered" evidence="1">
    <location>
        <begin position="82"/>
        <end position="105"/>
    </location>
</feature>
<keyword evidence="4" id="KW-1185">Reference proteome</keyword>
<evidence type="ECO:0000313" key="3">
    <source>
        <dbReference type="EMBL" id="KAF9465966.1"/>
    </source>
</evidence>
<dbReference type="AlphaFoldDB" id="A0A9P6CH28"/>
<feature type="chain" id="PRO_5040290054" description="Secreted protein" evidence="2">
    <location>
        <begin position="19"/>
        <end position="105"/>
    </location>
</feature>
<keyword evidence="2" id="KW-0732">Signal</keyword>
<evidence type="ECO:0000256" key="1">
    <source>
        <dbReference type="SAM" id="MobiDB-lite"/>
    </source>
</evidence>